<evidence type="ECO:0000313" key="2">
    <source>
        <dbReference type="Proteomes" id="UP000001261"/>
    </source>
</evidence>
<dbReference type="InParanoid" id="A0A0E1S2Q5"/>
<organism evidence="1 2">
    <name type="scientific">Coccidioides immitis (strain RS)</name>
    <name type="common">Valley fever fungus</name>
    <dbReference type="NCBI Taxonomy" id="246410"/>
    <lineage>
        <taxon>Eukaryota</taxon>
        <taxon>Fungi</taxon>
        <taxon>Dikarya</taxon>
        <taxon>Ascomycota</taxon>
        <taxon>Pezizomycotina</taxon>
        <taxon>Eurotiomycetes</taxon>
        <taxon>Eurotiomycetidae</taxon>
        <taxon>Onygenales</taxon>
        <taxon>Onygenaceae</taxon>
        <taxon>Coccidioides</taxon>
    </lineage>
</organism>
<gene>
    <name evidence="1" type="ORF">CIMG_03319</name>
</gene>
<dbReference type="Proteomes" id="UP000001261">
    <property type="component" value="Unassembled WGS sequence"/>
</dbReference>
<reference evidence="2" key="2">
    <citation type="journal article" date="2010" name="Genome Res.">
        <title>Population genomic sequencing of Coccidioides fungi reveals recent hybridization and transposon control.</title>
        <authorList>
            <person name="Neafsey D.E."/>
            <person name="Barker B.M."/>
            <person name="Sharpton T.J."/>
            <person name="Stajich J.E."/>
            <person name="Park D.J."/>
            <person name="Whiston E."/>
            <person name="Hung C.-Y."/>
            <person name="McMahan C."/>
            <person name="White J."/>
            <person name="Sykes S."/>
            <person name="Heiman D."/>
            <person name="Young S."/>
            <person name="Zeng Q."/>
            <person name="Abouelleil A."/>
            <person name="Aftuck L."/>
            <person name="Bessette D."/>
            <person name="Brown A."/>
            <person name="FitzGerald M."/>
            <person name="Lui A."/>
            <person name="Macdonald J.P."/>
            <person name="Priest M."/>
            <person name="Orbach M.J."/>
            <person name="Galgiani J.N."/>
            <person name="Kirkland T.N."/>
            <person name="Cole G.T."/>
            <person name="Birren B.W."/>
            <person name="Henn M.R."/>
            <person name="Taylor J.W."/>
            <person name="Rounsley S.D."/>
        </authorList>
    </citation>
    <scope>GENOME REANNOTATION</scope>
    <source>
        <strain evidence="2">RS</strain>
    </source>
</reference>
<dbReference type="AlphaFoldDB" id="A0A0E1S2Q5"/>
<dbReference type="Gene3D" id="3.30.70.100">
    <property type="match status" value="1"/>
</dbReference>
<dbReference type="PANTHER" id="PTHR40257">
    <property type="match status" value="1"/>
</dbReference>
<accession>A0A0E1S2Q5</accession>
<keyword evidence="2" id="KW-1185">Reference proteome</keyword>
<dbReference type="PANTHER" id="PTHR40257:SF1">
    <property type="entry name" value="DUF1330 DOMAIN-CONTAINING PROTEIN"/>
    <property type="match status" value="1"/>
</dbReference>
<name>A0A0E1S2Q5_COCIM</name>
<dbReference type="EMBL" id="GG704916">
    <property type="protein sequence ID" value="EAS32295.2"/>
    <property type="molecule type" value="Genomic_DNA"/>
</dbReference>
<sequence>MPLLTLHLLRLQPNTDVKDFVHSVRSSPDVEVVVASRPRRYVIRPEIIDVHHLTNQQWDLMLLLRSAGNGIPPALRSAVSAEYSVNAGIPSKLLKTYPQLDAKLKREASSAPLTGSLEKARNRSSSQSLELSADLLAFMDELVKEHDKPVTMLNLLHFHPNGKPDYFKYGQGFISVAGKRGGNAKIVGNVVKPPSGQTDSRGEADRPENEWWNEISIVHYPSIRHFCDMLAGEDYQEINSKHRLGALRDTILLCTTEIDVEDAQPNSKL</sequence>
<evidence type="ECO:0000313" key="1">
    <source>
        <dbReference type="EMBL" id="EAS32295.2"/>
    </source>
</evidence>
<dbReference type="RefSeq" id="XP_001243878.2">
    <property type="nucleotide sequence ID" value="XM_001243877.2"/>
</dbReference>
<proteinExistence type="predicted"/>
<dbReference type="OMA" id="ARNIHWD"/>
<protein>
    <submittedName>
        <fullName evidence="1">Uncharacterized protein</fullName>
    </submittedName>
</protein>
<dbReference type="OrthoDB" id="265717at2759"/>
<reference evidence="2" key="1">
    <citation type="journal article" date="2009" name="Genome Res.">
        <title>Comparative genomic analyses of the human fungal pathogens Coccidioides and their relatives.</title>
        <authorList>
            <person name="Sharpton T.J."/>
            <person name="Stajich J.E."/>
            <person name="Rounsley S.D."/>
            <person name="Gardner M.J."/>
            <person name="Wortman J.R."/>
            <person name="Jordar V.S."/>
            <person name="Maiti R."/>
            <person name="Kodira C.D."/>
            <person name="Neafsey D.E."/>
            <person name="Zeng Q."/>
            <person name="Hung C.-Y."/>
            <person name="McMahan C."/>
            <person name="Muszewska A."/>
            <person name="Grynberg M."/>
            <person name="Mandel M.A."/>
            <person name="Kellner E.M."/>
            <person name="Barker B.M."/>
            <person name="Galgiani J.N."/>
            <person name="Orbach M.J."/>
            <person name="Kirkland T.N."/>
            <person name="Cole G.T."/>
            <person name="Henn M.R."/>
            <person name="Birren B.W."/>
            <person name="Taylor J.W."/>
        </authorList>
    </citation>
    <scope>NUCLEOTIDE SEQUENCE [LARGE SCALE GENOMIC DNA]</scope>
    <source>
        <strain evidence="2">RS</strain>
    </source>
</reference>
<dbReference type="KEGG" id="cim:CIMG_03319"/>
<dbReference type="GeneID" id="4563387"/>
<dbReference type="VEuPathDB" id="FungiDB:CIMG_03319"/>